<dbReference type="InterPro" id="IPR050090">
    <property type="entry name" value="Tyrosine_recombinase_XerCD"/>
</dbReference>
<keyword evidence="2 9" id="KW-0963">Cytoplasm</keyword>
<dbReference type="InterPro" id="IPR010998">
    <property type="entry name" value="Integrase_recombinase_N"/>
</dbReference>
<keyword evidence="6 9" id="KW-0238">DNA-binding</keyword>
<dbReference type="InterPro" id="IPR004107">
    <property type="entry name" value="Integrase_SAM-like_N"/>
</dbReference>
<keyword evidence="4 9" id="KW-0159">Chromosome partition</keyword>
<dbReference type="PANTHER" id="PTHR30349:SF81">
    <property type="entry name" value="TYROSINE RECOMBINASE XERC"/>
    <property type="match status" value="1"/>
</dbReference>
<keyword evidence="7 9" id="KW-0233">DNA recombination</keyword>
<keyword evidence="3 9" id="KW-0132">Cell division</keyword>
<reference evidence="12 13" key="1">
    <citation type="submission" date="2020-12" db="EMBL/GenBank/DDBJ databases">
        <authorList>
            <person name="Awala S.I."/>
            <person name="Gwak J.-H."/>
            <person name="Kim S.-J."/>
            <person name="Rhee S.-K."/>
        </authorList>
    </citation>
    <scope>NUCLEOTIDE SEQUENCE [LARGE SCALE GENOMIC DNA]</scope>
    <source>
        <strain evidence="12 13">IT5</strain>
    </source>
</reference>
<feature type="active site" evidence="9">
    <location>
        <position position="154"/>
    </location>
</feature>
<feature type="active site" evidence="9">
    <location>
        <position position="249"/>
    </location>
</feature>
<sequence length="316" mass="36495">MKPQPSEQSWQKTIEKALAFLAIERSHAINTQLLYRQILEKFLDWVLSHKLSIGSVRSSHIELFLDEERKRGLSDSSIKITIIALRHLFEYLKEQNKIKTNPLDHKELPSIQSRLPQFLTTKEIEKLLQAPFPDTPLGWRDKAILELLYSSGLRVSELISLKLESYYPEQFQIKVLGKGNKERAVPIGKCAKEALDKYIAEGRTKLLTKKTRGEVFLNQRGQPLTRSRIRQLIIHYARLGGIDKKVYPHLLRHTFASHLVENGADLRVIQELLGHANIATTQIYTHVNLKHLKEIHRRCHPRSLLLTPAHDCKTSH</sequence>
<dbReference type="NCBIfam" id="NF001399">
    <property type="entry name" value="PRK00283.1"/>
    <property type="match status" value="1"/>
</dbReference>
<dbReference type="Pfam" id="PF02899">
    <property type="entry name" value="Phage_int_SAM_1"/>
    <property type="match status" value="1"/>
</dbReference>
<evidence type="ECO:0000256" key="5">
    <source>
        <dbReference type="ARBA" id="ARBA00022908"/>
    </source>
</evidence>
<evidence type="ECO:0000259" key="11">
    <source>
        <dbReference type="PROSITE" id="PS51900"/>
    </source>
</evidence>
<dbReference type="Gene3D" id="1.10.443.10">
    <property type="entry name" value="Intergrase catalytic core"/>
    <property type="match status" value="1"/>
</dbReference>
<feature type="domain" description="Tyr recombinase" evidence="10">
    <location>
        <begin position="114"/>
        <end position="297"/>
    </location>
</feature>
<gene>
    <name evidence="9" type="primary">xerC</name>
    <name evidence="12" type="ORF">EM20IM_00085</name>
</gene>
<organism evidence="12 13">
    <name type="scientific">Candidatus Methylacidiphilum infernorum</name>
    <dbReference type="NCBI Taxonomy" id="511746"/>
    <lineage>
        <taxon>Bacteria</taxon>
        <taxon>Pseudomonadati</taxon>
        <taxon>Verrucomicrobiota</taxon>
        <taxon>Methylacidiphilae</taxon>
        <taxon>Methylacidiphilales</taxon>
        <taxon>Methylacidiphilaceae</taxon>
        <taxon>Methylacidiphilum (ex Ratnadevi et al. 2023)</taxon>
    </lineage>
</organism>
<dbReference type="InterPro" id="IPR011010">
    <property type="entry name" value="DNA_brk_join_enz"/>
</dbReference>
<feature type="active site" evidence="9">
    <location>
        <position position="252"/>
    </location>
</feature>
<keyword evidence="8 9" id="KW-0131">Cell cycle</keyword>
<keyword evidence="13" id="KW-1185">Reference proteome</keyword>
<evidence type="ECO:0000256" key="8">
    <source>
        <dbReference type="ARBA" id="ARBA00023306"/>
    </source>
</evidence>
<dbReference type="Pfam" id="PF00589">
    <property type="entry name" value="Phage_integrase"/>
    <property type="match status" value="1"/>
</dbReference>
<dbReference type="Gene3D" id="1.10.150.130">
    <property type="match status" value="1"/>
</dbReference>
<dbReference type="EMBL" id="CP065956">
    <property type="protein sequence ID" value="QSR86811.1"/>
    <property type="molecule type" value="Genomic_DNA"/>
</dbReference>
<dbReference type="PROSITE" id="PS51900">
    <property type="entry name" value="CB"/>
    <property type="match status" value="1"/>
</dbReference>
<evidence type="ECO:0000256" key="9">
    <source>
        <dbReference type="HAMAP-Rule" id="MF_01808"/>
    </source>
</evidence>
<comment type="similarity">
    <text evidence="9">Belongs to the 'phage' integrase family. XerC subfamily.</text>
</comment>
<dbReference type="InterPro" id="IPR013762">
    <property type="entry name" value="Integrase-like_cat_sf"/>
</dbReference>
<evidence type="ECO:0000313" key="12">
    <source>
        <dbReference type="EMBL" id="QSR86811.1"/>
    </source>
</evidence>
<evidence type="ECO:0000256" key="4">
    <source>
        <dbReference type="ARBA" id="ARBA00022829"/>
    </source>
</evidence>
<evidence type="ECO:0000256" key="3">
    <source>
        <dbReference type="ARBA" id="ARBA00022618"/>
    </source>
</evidence>
<dbReference type="InterPro" id="IPR044068">
    <property type="entry name" value="CB"/>
</dbReference>
<dbReference type="HAMAP" id="MF_01808">
    <property type="entry name" value="Recomb_XerC_XerD"/>
    <property type="match status" value="1"/>
</dbReference>
<protein>
    <recommendedName>
        <fullName evidence="9">Tyrosine recombinase XerC</fullName>
    </recommendedName>
</protein>
<feature type="active site" evidence="9">
    <location>
        <position position="178"/>
    </location>
</feature>
<evidence type="ECO:0000256" key="1">
    <source>
        <dbReference type="ARBA" id="ARBA00004496"/>
    </source>
</evidence>
<comment type="function">
    <text evidence="9">Site-specific tyrosine recombinase, which acts by catalyzing the cutting and rejoining of the recombining DNA molecules. The XerC-XerD complex is essential to convert dimers of the bacterial chromosome into monomers to permit their segregation at cell division. It also contributes to the segregational stability of plasmids.</text>
</comment>
<dbReference type="RefSeq" id="WP_206847082.1">
    <property type="nucleotide sequence ID" value="NZ_CP065956.1"/>
</dbReference>
<evidence type="ECO:0000256" key="2">
    <source>
        <dbReference type="ARBA" id="ARBA00022490"/>
    </source>
</evidence>
<evidence type="ECO:0000259" key="10">
    <source>
        <dbReference type="PROSITE" id="PS51898"/>
    </source>
</evidence>
<accession>A0ABX7PV03</accession>
<comment type="subunit">
    <text evidence="9">Forms a cyclic heterotetrameric complex composed of two molecules of XerC and two molecules of XerD.</text>
</comment>
<feature type="domain" description="Core-binding (CB)" evidence="11">
    <location>
        <begin position="8"/>
        <end position="93"/>
    </location>
</feature>
<evidence type="ECO:0000313" key="13">
    <source>
        <dbReference type="Proteomes" id="UP000663088"/>
    </source>
</evidence>
<proteinExistence type="inferred from homology"/>
<dbReference type="Proteomes" id="UP000663088">
    <property type="component" value="Chromosome"/>
</dbReference>
<evidence type="ECO:0000256" key="6">
    <source>
        <dbReference type="ARBA" id="ARBA00023125"/>
    </source>
</evidence>
<evidence type="ECO:0000256" key="7">
    <source>
        <dbReference type="ARBA" id="ARBA00023172"/>
    </source>
</evidence>
<comment type="subcellular location">
    <subcellularLocation>
        <location evidence="1 9">Cytoplasm</location>
    </subcellularLocation>
</comment>
<keyword evidence="5 9" id="KW-0229">DNA integration</keyword>
<dbReference type="SUPFAM" id="SSF56349">
    <property type="entry name" value="DNA breaking-rejoining enzymes"/>
    <property type="match status" value="1"/>
</dbReference>
<feature type="active site" evidence="9">
    <location>
        <position position="275"/>
    </location>
</feature>
<dbReference type="PANTHER" id="PTHR30349">
    <property type="entry name" value="PHAGE INTEGRASE-RELATED"/>
    <property type="match status" value="1"/>
</dbReference>
<dbReference type="CDD" id="cd00798">
    <property type="entry name" value="INT_XerDC_C"/>
    <property type="match status" value="1"/>
</dbReference>
<feature type="active site" description="O-(3'-phospho-DNA)-tyrosine intermediate" evidence="9">
    <location>
        <position position="284"/>
    </location>
</feature>
<dbReference type="InterPro" id="IPR023009">
    <property type="entry name" value="Tyrosine_recombinase_XerC/XerD"/>
</dbReference>
<dbReference type="PROSITE" id="PS51898">
    <property type="entry name" value="TYR_RECOMBINASE"/>
    <property type="match status" value="1"/>
</dbReference>
<name>A0ABX7PV03_9BACT</name>
<dbReference type="InterPro" id="IPR002104">
    <property type="entry name" value="Integrase_catalytic"/>
</dbReference>